<organism evidence="1 2">
    <name type="scientific">Salegentibacter flavus</name>
    <dbReference type="NCBI Taxonomy" id="287099"/>
    <lineage>
        <taxon>Bacteria</taxon>
        <taxon>Pseudomonadati</taxon>
        <taxon>Bacteroidota</taxon>
        <taxon>Flavobacteriia</taxon>
        <taxon>Flavobacteriales</taxon>
        <taxon>Flavobacteriaceae</taxon>
        <taxon>Salegentibacter</taxon>
    </lineage>
</organism>
<dbReference type="EMBL" id="FOVL01000003">
    <property type="protein sequence ID" value="SFN39813.1"/>
    <property type="molecule type" value="Genomic_DNA"/>
</dbReference>
<keyword evidence="2" id="KW-1185">Reference proteome</keyword>
<gene>
    <name evidence="1" type="ORF">SAMN05660413_00902</name>
</gene>
<reference evidence="1 2" key="1">
    <citation type="submission" date="2016-10" db="EMBL/GenBank/DDBJ databases">
        <authorList>
            <person name="de Groot N.N."/>
        </authorList>
    </citation>
    <scope>NUCLEOTIDE SEQUENCE [LARGE SCALE GENOMIC DNA]</scope>
    <source>
        <strain evidence="1 2">DSM 17794</strain>
    </source>
</reference>
<evidence type="ECO:0000313" key="1">
    <source>
        <dbReference type="EMBL" id="SFN39813.1"/>
    </source>
</evidence>
<dbReference type="AlphaFoldDB" id="A0A1I4YPU9"/>
<proteinExistence type="predicted"/>
<protein>
    <submittedName>
        <fullName evidence="1">Uncharacterized protein</fullName>
    </submittedName>
</protein>
<dbReference type="OrthoDB" id="1446982at2"/>
<name>A0A1I4YPU9_9FLAO</name>
<dbReference type="Proteomes" id="UP000199153">
    <property type="component" value="Unassembled WGS sequence"/>
</dbReference>
<dbReference type="RefSeq" id="WP_093406391.1">
    <property type="nucleotide sequence ID" value="NZ_FOVL01000003.1"/>
</dbReference>
<evidence type="ECO:0000313" key="2">
    <source>
        <dbReference type="Proteomes" id="UP000199153"/>
    </source>
</evidence>
<sequence>MAYPTIVTSIQKTFLTNLVLLVILLSLGSCSVPALTNADNYGRSHEVYAVDFNPDDLSQLSIAKMDEGNWVEIGSFKNSPNARYNVEIKGDYLIVTTNKNPMDVPSYKTWLDYAREQFGYDQNDKYDIFETVEEGWIYEIDLKKHPLVNTEDHRLLMYERK</sequence>
<accession>A0A1I4YPU9</accession>